<sequence>MENNQKTNLNFIKKLFVRLAFDVVYTLEQIENLSKTDVIASDFFIDFDFSKTRSLDYIVMTEEDIFDRKDNPLFEFHYRIYLFYSSLSPFEREQLHNDYLKKCLLFDSKISFRFDSDNNKISNTLLKYCVRNSCMFFDEFDRSTGMLNVEYFLMTVDHYSSHSSVDANEVACFEDDEIYS</sequence>
<evidence type="ECO:0000313" key="1">
    <source>
        <dbReference type="EMBL" id="REC55078.1"/>
    </source>
</evidence>
<accession>A0A3D9BNI5</accession>
<gene>
    <name evidence="1" type="ORF">DRF62_07365</name>
</gene>
<dbReference type="Proteomes" id="UP000256512">
    <property type="component" value="Unassembled WGS sequence"/>
</dbReference>
<reference evidence="1 2" key="1">
    <citation type="journal article" date="2006" name="Int. J. Syst. Evol. Microbiol.">
        <title>Chryseobacterium piscium sp. nov., isolated from fish of the South Atlantic Ocean off South Africa.</title>
        <authorList>
            <person name="de Beer H."/>
            <person name="Hugo C.J."/>
            <person name="Jooste P.J."/>
            <person name="Vancanneyt M."/>
            <person name="Coenye T."/>
            <person name="Vandamme P."/>
        </authorList>
    </citation>
    <scope>NUCLEOTIDE SEQUENCE [LARGE SCALE GENOMIC DNA]</scope>
    <source>
        <strain evidence="1 2">CCUG 51923</strain>
    </source>
</reference>
<evidence type="ECO:0000313" key="2">
    <source>
        <dbReference type="Proteomes" id="UP000256512"/>
    </source>
</evidence>
<keyword evidence="2" id="KW-1185">Reference proteome</keyword>
<protein>
    <submittedName>
        <fullName evidence="1">Uncharacterized protein</fullName>
    </submittedName>
</protein>
<dbReference type="RefSeq" id="WP_115949746.1">
    <property type="nucleotide sequence ID" value="NZ_QNVS01000016.1"/>
</dbReference>
<name>A0A3D9BNI5_9FLAO</name>
<comment type="caution">
    <text evidence="1">The sequence shown here is derived from an EMBL/GenBank/DDBJ whole genome shotgun (WGS) entry which is preliminary data.</text>
</comment>
<dbReference type="EMBL" id="QNVS01000016">
    <property type="protein sequence ID" value="REC55078.1"/>
    <property type="molecule type" value="Genomic_DNA"/>
</dbReference>
<dbReference type="AlphaFoldDB" id="A0A3D9BNI5"/>
<proteinExistence type="predicted"/>
<organism evidence="1 2">
    <name type="scientific">Chryseobacterium piscium</name>
    <dbReference type="NCBI Taxonomy" id="333702"/>
    <lineage>
        <taxon>Bacteria</taxon>
        <taxon>Pseudomonadati</taxon>
        <taxon>Bacteroidota</taxon>
        <taxon>Flavobacteriia</taxon>
        <taxon>Flavobacteriales</taxon>
        <taxon>Weeksellaceae</taxon>
        <taxon>Chryseobacterium group</taxon>
        <taxon>Chryseobacterium</taxon>
    </lineage>
</organism>